<evidence type="ECO:0000256" key="4">
    <source>
        <dbReference type="ARBA" id="ARBA00023172"/>
    </source>
</evidence>
<dbReference type="InterPro" id="IPR050090">
    <property type="entry name" value="Tyrosine_recombinase_XerCD"/>
</dbReference>
<organism evidence="6 7">
    <name type="scientific">Rhizobium miluonense</name>
    <dbReference type="NCBI Taxonomy" id="411945"/>
    <lineage>
        <taxon>Bacteria</taxon>
        <taxon>Pseudomonadati</taxon>
        <taxon>Pseudomonadota</taxon>
        <taxon>Alphaproteobacteria</taxon>
        <taxon>Hyphomicrobiales</taxon>
        <taxon>Rhizobiaceae</taxon>
        <taxon>Rhizobium/Agrobacterium group</taxon>
        <taxon>Rhizobium</taxon>
    </lineage>
</organism>
<dbReference type="Gene3D" id="1.10.443.10">
    <property type="entry name" value="Intergrase catalytic core"/>
    <property type="match status" value="1"/>
</dbReference>
<dbReference type="SUPFAM" id="SSF56349">
    <property type="entry name" value="DNA breaking-rejoining enzymes"/>
    <property type="match status" value="1"/>
</dbReference>
<dbReference type="Pfam" id="PF00589">
    <property type="entry name" value="Phage_integrase"/>
    <property type="match status" value="1"/>
</dbReference>
<keyword evidence="2" id="KW-0229">DNA integration</keyword>
<evidence type="ECO:0000259" key="5">
    <source>
        <dbReference type="PROSITE" id="PS51898"/>
    </source>
</evidence>
<comment type="similarity">
    <text evidence="1">Belongs to the 'phage' integrase family.</text>
</comment>
<evidence type="ECO:0000256" key="2">
    <source>
        <dbReference type="ARBA" id="ARBA00022908"/>
    </source>
</evidence>
<dbReference type="InterPro" id="IPR013762">
    <property type="entry name" value="Integrase-like_cat_sf"/>
</dbReference>
<dbReference type="InterPro" id="IPR002104">
    <property type="entry name" value="Integrase_catalytic"/>
</dbReference>
<evidence type="ECO:0000313" key="7">
    <source>
        <dbReference type="Proteomes" id="UP001250791"/>
    </source>
</evidence>
<dbReference type="InterPro" id="IPR010998">
    <property type="entry name" value="Integrase_recombinase_N"/>
</dbReference>
<evidence type="ECO:0000256" key="3">
    <source>
        <dbReference type="ARBA" id="ARBA00023125"/>
    </source>
</evidence>
<dbReference type="Proteomes" id="UP001250791">
    <property type="component" value="Unassembled WGS sequence"/>
</dbReference>
<keyword evidence="3" id="KW-0238">DNA-binding</keyword>
<reference evidence="6 7" key="1">
    <citation type="submission" date="2023-07" db="EMBL/GenBank/DDBJ databases">
        <title>Sorghum-associated microbial communities from plants grown in Nebraska, USA.</title>
        <authorList>
            <person name="Schachtman D."/>
        </authorList>
    </citation>
    <scope>NUCLEOTIDE SEQUENCE [LARGE SCALE GENOMIC DNA]</scope>
    <source>
        <strain evidence="6 7">3199</strain>
    </source>
</reference>
<gene>
    <name evidence="6" type="ORF">J2W52_001621</name>
</gene>
<dbReference type="PANTHER" id="PTHR30349:SF64">
    <property type="entry name" value="PROPHAGE INTEGRASE INTD-RELATED"/>
    <property type="match status" value="1"/>
</dbReference>
<comment type="caution">
    <text evidence="6">The sequence shown here is derived from an EMBL/GenBank/DDBJ whole genome shotgun (WGS) entry which is preliminary data.</text>
</comment>
<dbReference type="Gene3D" id="1.10.150.130">
    <property type="match status" value="1"/>
</dbReference>
<accession>A0ABU1SM11</accession>
<dbReference type="RefSeq" id="WP_310229954.1">
    <property type="nucleotide sequence ID" value="NZ_JAVDUP010000002.1"/>
</dbReference>
<evidence type="ECO:0000313" key="6">
    <source>
        <dbReference type="EMBL" id="MDR6900006.1"/>
    </source>
</evidence>
<keyword evidence="7" id="KW-1185">Reference proteome</keyword>
<keyword evidence="4" id="KW-0233">DNA recombination</keyword>
<feature type="domain" description="Tyr recombinase" evidence="5">
    <location>
        <begin position="212"/>
        <end position="391"/>
    </location>
</feature>
<name>A0ABU1SM11_9HYPH</name>
<proteinExistence type="inferred from homology"/>
<sequence length="391" mass="44462">MLQPLRPRMAFVSSCTHLARSNSPPATPPQRRKLRIAALRRFKGGLMQGKLVGVHKVNVKLADGTVTTYYYAWRGKGAPRILSKPGTKAFTQEYVRLMRDRPQPALENTIGSLIDEYRKTAGYLKLSASTRRDYERQFGAIRLEYGDFPVKLIEERGSRKLFLKWRDTMKDSPRSADMHIALLSRLFAWAKDNETIIRNPLERVERLHSGTRRDIIWSEEQLRKLLDDGASHLRDVALIALWTMQRQADILAMPTLAFDGERVSIKQGKTGARVRVVASPAILPILSKAKEDDRQRVLVNSFGQNWTSSGFRASWRKEMKRLGIKGVTFHDLRGSAITYAYSQLDRSHDEKIKLIAEISGHSKEDAESIIRKHYLAGQEVIDAIGRGTKKA</sequence>
<protein>
    <submittedName>
        <fullName evidence="6">Integrase</fullName>
    </submittedName>
</protein>
<dbReference type="PROSITE" id="PS51898">
    <property type="entry name" value="TYR_RECOMBINASE"/>
    <property type="match status" value="1"/>
</dbReference>
<dbReference type="PANTHER" id="PTHR30349">
    <property type="entry name" value="PHAGE INTEGRASE-RELATED"/>
    <property type="match status" value="1"/>
</dbReference>
<dbReference type="InterPro" id="IPR011010">
    <property type="entry name" value="DNA_brk_join_enz"/>
</dbReference>
<dbReference type="EMBL" id="JAVDUP010000002">
    <property type="protein sequence ID" value="MDR6900006.1"/>
    <property type="molecule type" value="Genomic_DNA"/>
</dbReference>
<evidence type="ECO:0000256" key="1">
    <source>
        <dbReference type="ARBA" id="ARBA00008857"/>
    </source>
</evidence>